<keyword evidence="2" id="KW-1185">Reference proteome</keyword>
<protein>
    <submittedName>
        <fullName evidence="1">Uncharacterized protein</fullName>
    </submittedName>
</protein>
<dbReference type="Proteomes" id="UP000828390">
    <property type="component" value="Unassembled WGS sequence"/>
</dbReference>
<dbReference type="EMBL" id="JAIWYP010000007">
    <property type="protein sequence ID" value="KAH3802272.1"/>
    <property type="molecule type" value="Genomic_DNA"/>
</dbReference>
<evidence type="ECO:0000313" key="2">
    <source>
        <dbReference type="Proteomes" id="UP000828390"/>
    </source>
</evidence>
<gene>
    <name evidence="1" type="ORF">DPMN_155945</name>
</gene>
<name>A0A9D4FPS6_DREPO</name>
<comment type="caution">
    <text evidence="1">The sequence shown here is derived from an EMBL/GenBank/DDBJ whole genome shotgun (WGS) entry which is preliminary data.</text>
</comment>
<reference evidence="1" key="2">
    <citation type="submission" date="2020-11" db="EMBL/GenBank/DDBJ databases">
        <authorList>
            <person name="McCartney M.A."/>
            <person name="Auch B."/>
            <person name="Kono T."/>
            <person name="Mallez S."/>
            <person name="Becker A."/>
            <person name="Gohl D.M."/>
            <person name="Silverstein K.A.T."/>
            <person name="Koren S."/>
            <person name="Bechman K.B."/>
            <person name="Herman A."/>
            <person name="Abrahante J.E."/>
            <person name="Garbe J."/>
        </authorList>
    </citation>
    <scope>NUCLEOTIDE SEQUENCE</scope>
    <source>
        <strain evidence="1">Duluth1</strain>
        <tissue evidence="1">Whole animal</tissue>
    </source>
</reference>
<reference evidence="1" key="1">
    <citation type="journal article" date="2019" name="bioRxiv">
        <title>The Genome of the Zebra Mussel, Dreissena polymorpha: A Resource for Invasive Species Research.</title>
        <authorList>
            <person name="McCartney M.A."/>
            <person name="Auch B."/>
            <person name="Kono T."/>
            <person name="Mallez S."/>
            <person name="Zhang Y."/>
            <person name="Obille A."/>
            <person name="Becker A."/>
            <person name="Abrahante J.E."/>
            <person name="Garbe J."/>
            <person name="Badalamenti J.P."/>
            <person name="Herman A."/>
            <person name="Mangelson H."/>
            <person name="Liachko I."/>
            <person name="Sullivan S."/>
            <person name="Sone E.D."/>
            <person name="Koren S."/>
            <person name="Silverstein K.A.T."/>
            <person name="Beckman K.B."/>
            <person name="Gohl D.M."/>
        </authorList>
    </citation>
    <scope>NUCLEOTIDE SEQUENCE</scope>
    <source>
        <strain evidence="1">Duluth1</strain>
        <tissue evidence="1">Whole animal</tissue>
    </source>
</reference>
<evidence type="ECO:0000313" key="1">
    <source>
        <dbReference type="EMBL" id="KAH3802272.1"/>
    </source>
</evidence>
<dbReference type="AlphaFoldDB" id="A0A9D4FPS6"/>
<proteinExistence type="predicted"/>
<organism evidence="1 2">
    <name type="scientific">Dreissena polymorpha</name>
    <name type="common">Zebra mussel</name>
    <name type="synonym">Mytilus polymorpha</name>
    <dbReference type="NCBI Taxonomy" id="45954"/>
    <lineage>
        <taxon>Eukaryota</taxon>
        <taxon>Metazoa</taxon>
        <taxon>Spiralia</taxon>
        <taxon>Lophotrochozoa</taxon>
        <taxon>Mollusca</taxon>
        <taxon>Bivalvia</taxon>
        <taxon>Autobranchia</taxon>
        <taxon>Heteroconchia</taxon>
        <taxon>Euheterodonta</taxon>
        <taxon>Imparidentia</taxon>
        <taxon>Neoheterodontei</taxon>
        <taxon>Myida</taxon>
        <taxon>Dreissenoidea</taxon>
        <taxon>Dreissenidae</taxon>
        <taxon>Dreissena</taxon>
    </lineage>
</organism>
<sequence>MAEREQMDFALKSGILSATRSASTLRLGPLVMFIHLSIQEFLAAYHIARKTDLIDDVISGYLTPGMDVYDISQVFIFLCGLDKSAAEKLSSMMNKRIGLLDSSEFQDLILAGYREVAVNGHTDIPLEMSHFNFFRSLDHNIDLYRIWLNNASNALSLTVRTGKNFYENKGIPASSHMKFDLSSCRKLNELDIGGNFIFLNGKYTQVHVLKCVYVVLSTQWMCYFLY</sequence>
<accession>A0A9D4FPS6</accession>